<accession>A0A6J4UYW9</accession>
<feature type="compositionally biased region" description="Basic and acidic residues" evidence="1">
    <location>
        <begin position="152"/>
        <end position="161"/>
    </location>
</feature>
<feature type="non-terminal residue" evidence="2">
    <location>
        <position position="1"/>
    </location>
</feature>
<gene>
    <name evidence="2" type="ORF">AVDCRST_MAG73-3921</name>
</gene>
<dbReference type="AlphaFoldDB" id="A0A6J4UYW9"/>
<sequence>VCAALRWQLVRPQGAPRRARRPVRLPPARRKREAAPRAPRPLAWPRRRRTGAARRRPGGDPGAAGRTADAWLRDDPGVAGPDTRRLATQPRLGLPGPAAARERRADSWPGVQRQTAVRANRGRSRRARTRRAGAYALGGGRRRSLAQPGATARRDRPDHRGGRPGRLGGQRCAEGAGGRGARRDPSTPLHDSGRGLL</sequence>
<reference evidence="2" key="1">
    <citation type="submission" date="2020-02" db="EMBL/GenBank/DDBJ databases">
        <authorList>
            <person name="Meier V. D."/>
        </authorList>
    </citation>
    <scope>NUCLEOTIDE SEQUENCE</scope>
    <source>
        <strain evidence="2">AVDCRST_MAG73</strain>
    </source>
</reference>
<name>A0A6J4UYW9_9BACT</name>
<feature type="compositionally biased region" description="Basic residues" evidence="1">
    <location>
        <begin position="17"/>
        <end position="32"/>
    </location>
</feature>
<evidence type="ECO:0000256" key="1">
    <source>
        <dbReference type="SAM" id="MobiDB-lite"/>
    </source>
</evidence>
<feature type="compositionally biased region" description="Basic residues" evidence="1">
    <location>
        <begin position="45"/>
        <end position="56"/>
    </location>
</feature>
<proteinExistence type="predicted"/>
<feature type="region of interest" description="Disordered" evidence="1">
    <location>
        <begin position="12"/>
        <end position="197"/>
    </location>
</feature>
<organism evidence="2">
    <name type="scientific">uncultured Thermomicrobiales bacterium</name>
    <dbReference type="NCBI Taxonomy" id="1645740"/>
    <lineage>
        <taxon>Bacteria</taxon>
        <taxon>Pseudomonadati</taxon>
        <taxon>Thermomicrobiota</taxon>
        <taxon>Thermomicrobia</taxon>
        <taxon>Thermomicrobiales</taxon>
        <taxon>environmental samples</taxon>
    </lineage>
</organism>
<evidence type="ECO:0000313" key="2">
    <source>
        <dbReference type="EMBL" id="CAA9563265.1"/>
    </source>
</evidence>
<protein>
    <submittedName>
        <fullName evidence="2">Transcriptional regulator, PadR family</fullName>
    </submittedName>
</protein>
<dbReference type="EMBL" id="CADCWE010000254">
    <property type="protein sequence ID" value="CAA9563265.1"/>
    <property type="molecule type" value="Genomic_DNA"/>
</dbReference>
<feature type="compositionally biased region" description="Basic residues" evidence="1">
    <location>
        <begin position="120"/>
        <end position="131"/>
    </location>
</feature>
<feature type="non-terminal residue" evidence="2">
    <location>
        <position position="197"/>
    </location>
</feature>